<keyword evidence="6" id="KW-0256">Endoplasmic reticulum</keyword>
<feature type="transmembrane region" description="Helical" evidence="10">
    <location>
        <begin position="458"/>
        <end position="477"/>
    </location>
</feature>
<evidence type="ECO:0000313" key="12">
    <source>
        <dbReference type="Proteomes" id="UP001498398"/>
    </source>
</evidence>
<evidence type="ECO:0000256" key="5">
    <source>
        <dbReference type="ARBA" id="ARBA00022692"/>
    </source>
</evidence>
<keyword evidence="8 10" id="KW-0472">Membrane</keyword>
<comment type="subcellular location">
    <subcellularLocation>
        <location evidence="1">Endoplasmic reticulum membrane</location>
        <topology evidence="1">Multi-pass membrane protein</topology>
    </subcellularLocation>
</comment>
<evidence type="ECO:0000256" key="3">
    <source>
        <dbReference type="ARBA" id="ARBA00005316"/>
    </source>
</evidence>
<keyword evidence="9" id="KW-0325">Glycoprotein</keyword>
<evidence type="ECO:0000256" key="1">
    <source>
        <dbReference type="ARBA" id="ARBA00004477"/>
    </source>
</evidence>
<feature type="transmembrane region" description="Helical" evidence="10">
    <location>
        <begin position="21"/>
        <end position="41"/>
    </location>
</feature>
<comment type="caution">
    <text evidence="11">The sequence shown here is derived from an EMBL/GenBank/DDBJ whole genome shotgun (WGS) entry which is preliminary data.</text>
</comment>
<protein>
    <submittedName>
        <fullName evidence="11">GPI transamidase component</fullName>
    </submittedName>
</protein>
<reference evidence="11 12" key="1">
    <citation type="submission" date="2024-01" db="EMBL/GenBank/DDBJ databases">
        <title>A draft genome for the cacao thread blight pathogen Marasmiellus scandens.</title>
        <authorList>
            <person name="Baruah I.K."/>
            <person name="Leung J."/>
            <person name="Bukari Y."/>
            <person name="Amoako-Attah I."/>
            <person name="Meinhardt L.W."/>
            <person name="Bailey B.A."/>
            <person name="Cohen S.P."/>
        </authorList>
    </citation>
    <scope>NUCLEOTIDE SEQUENCE [LARGE SCALE GENOMIC DNA]</scope>
    <source>
        <strain evidence="11 12">GH-19</strain>
    </source>
</reference>
<organism evidence="11 12">
    <name type="scientific">Marasmiellus scandens</name>
    <dbReference type="NCBI Taxonomy" id="2682957"/>
    <lineage>
        <taxon>Eukaryota</taxon>
        <taxon>Fungi</taxon>
        <taxon>Dikarya</taxon>
        <taxon>Basidiomycota</taxon>
        <taxon>Agaricomycotina</taxon>
        <taxon>Agaricomycetes</taxon>
        <taxon>Agaricomycetidae</taxon>
        <taxon>Agaricales</taxon>
        <taxon>Marasmiineae</taxon>
        <taxon>Omphalotaceae</taxon>
        <taxon>Marasmiellus</taxon>
    </lineage>
</organism>
<keyword evidence="12" id="KW-1185">Reference proteome</keyword>
<evidence type="ECO:0000256" key="9">
    <source>
        <dbReference type="ARBA" id="ARBA00023180"/>
    </source>
</evidence>
<comment type="similarity">
    <text evidence="3">Belongs to the PIGS family.</text>
</comment>
<evidence type="ECO:0000256" key="7">
    <source>
        <dbReference type="ARBA" id="ARBA00022989"/>
    </source>
</evidence>
<sequence length="495" mass="55130">MNVATDNLRDPSTLFFQYDKIRRSIIASYWLIIFLALPLWWNTTSIERLPLPSPNVYAQQERELRFPIKIALDPAFGNIAPSVESELRNVVWQTRQGPALDISVGVGNEADSSDDTYVVLPGETDIVLDGRRMKIPKDHIEPSKLAQILSSLIFPYSPKQEHRVAQYSPRFRLAFTLLNEDASAGQTVVGWDILGAIDRHISPITSAVSILHNFTIESQVQFHAPLAFEPTALEDGTFGLTPEDLTIFVNSAEWTLSSSSSNDPVLHFVLFVPSISRRPLSILNNDGTPSTSNAFLIPQWGGIVLCNLPSASDEKWLSNMDLASPFSAFSHQLSTLLGIPKLPPGIKTSPQNSLLTSWQIDALLRHRMHETVRRTKDTLLSTVNLVQQIPNMPVDEKAQNDVQGALVALDAVWDSEGGKKFNLTDMLGNSARALTFSQRAFFHPGMLALLYFPAEHKYAVYTPLFASAVIPLVAAAIRELLAWRRQRRDANRRDG</sequence>
<keyword evidence="4" id="KW-0337">GPI-anchor biosynthesis</keyword>
<comment type="pathway">
    <text evidence="2">Glycolipid biosynthesis; glycosylphosphatidylinositol-anchor biosynthesis.</text>
</comment>
<dbReference type="Pfam" id="PF10510">
    <property type="entry name" value="PIG-S"/>
    <property type="match status" value="1"/>
</dbReference>
<dbReference type="PANTHER" id="PTHR21072:SF13">
    <property type="entry name" value="GPI TRANSAMIDASE COMPONENT PIG-S"/>
    <property type="match status" value="1"/>
</dbReference>
<keyword evidence="7 10" id="KW-1133">Transmembrane helix</keyword>
<evidence type="ECO:0000256" key="6">
    <source>
        <dbReference type="ARBA" id="ARBA00022824"/>
    </source>
</evidence>
<evidence type="ECO:0000256" key="2">
    <source>
        <dbReference type="ARBA" id="ARBA00004687"/>
    </source>
</evidence>
<dbReference type="InterPro" id="IPR019540">
    <property type="entry name" value="PtdIno-glycan_biosynth_class_S"/>
</dbReference>
<evidence type="ECO:0000256" key="8">
    <source>
        <dbReference type="ARBA" id="ARBA00023136"/>
    </source>
</evidence>
<dbReference type="PANTHER" id="PTHR21072">
    <property type="entry name" value="GPI TRANSAMIDASE COMPONENT PIG-S"/>
    <property type="match status" value="1"/>
</dbReference>
<dbReference type="EMBL" id="JBANRG010000010">
    <property type="protein sequence ID" value="KAK7462886.1"/>
    <property type="molecule type" value="Genomic_DNA"/>
</dbReference>
<evidence type="ECO:0000313" key="11">
    <source>
        <dbReference type="EMBL" id="KAK7462886.1"/>
    </source>
</evidence>
<evidence type="ECO:0000256" key="10">
    <source>
        <dbReference type="SAM" id="Phobius"/>
    </source>
</evidence>
<accession>A0ABR1JQE9</accession>
<name>A0ABR1JQE9_9AGAR</name>
<proteinExistence type="inferred from homology"/>
<dbReference type="Proteomes" id="UP001498398">
    <property type="component" value="Unassembled WGS sequence"/>
</dbReference>
<evidence type="ECO:0000256" key="4">
    <source>
        <dbReference type="ARBA" id="ARBA00022502"/>
    </source>
</evidence>
<keyword evidence="5 10" id="KW-0812">Transmembrane</keyword>
<gene>
    <name evidence="11" type="primary">GPI17</name>
    <name evidence="11" type="ORF">VKT23_007464</name>
</gene>